<keyword evidence="5 8" id="KW-0328">Glycosyltransferase</keyword>
<feature type="domain" description="Nucleoside phosphorylase" evidence="10">
    <location>
        <begin position="20"/>
        <end position="267"/>
    </location>
</feature>
<feature type="binding site" evidence="9">
    <location>
        <position position="190"/>
    </location>
    <ligand>
        <name>a purine D-ribonucleoside</name>
        <dbReference type="ChEBI" id="CHEBI:142355"/>
    </ligand>
</feature>
<dbReference type="EMBL" id="JACRSO010000002">
    <property type="protein sequence ID" value="MBC8528852.1"/>
    <property type="molecule type" value="Genomic_DNA"/>
</dbReference>
<evidence type="ECO:0000259" key="10">
    <source>
        <dbReference type="Pfam" id="PF01048"/>
    </source>
</evidence>
<evidence type="ECO:0000256" key="2">
    <source>
        <dbReference type="ARBA" id="ARBA00005058"/>
    </source>
</evidence>
<evidence type="ECO:0000256" key="4">
    <source>
        <dbReference type="ARBA" id="ARBA00022553"/>
    </source>
</evidence>
<dbReference type="SUPFAM" id="SSF53167">
    <property type="entry name" value="Purine and uridine phosphorylases"/>
    <property type="match status" value="1"/>
</dbReference>
<evidence type="ECO:0000256" key="7">
    <source>
        <dbReference type="ARBA" id="ARBA00048556"/>
    </source>
</evidence>
<dbReference type="InterPro" id="IPR011268">
    <property type="entry name" value="Purine_phosphorylase"/>
</dbReference>
<dbReference type="Gene3D" id="3.40.50.1580">
    <property type="entry name" value="Nucleoside phosphorylase domain"/>
    <property type="match status" value="1"/>
</dbReference>
<evidence type="ECO:0000313" key="12">
    <source>
        <dbReference type="Proteomes" id="UP000654279"/>
    </source>
</evidence>
<proteinExistence type="inferred from homology"/>
<keyword evidence="6 8" id="KW-0808">Transferase</keyword>
<comment type="function">
    <text evidence="1">The purine nucleoside phosphorylases catalyze the phosphorolytic breakdown of the N-glycosidic bond in the beta-(deoxy)ribonucleoside molecules, with the formation of the corresponding free purine bases and pentose-1-phosphate. Cleaves guanosine, inosine, 2'-deoxyguanosine and 2'-deoxyinosine.</text>
</comment>
<reference evidence="11" key="1">
    <citation type="submission" date="2020-08" db="EMBL/GenBank/DDBJ databases">
        <title>Genome public.</title>
        <authorList>
            <person name="Liu C."/>
            <person name="Sun Q."/>
        </authorList>
    </citation>
    <scope>NUCLEOTIDE SEQUENCE</scope>
    <source>
        <strain evidence="11">NSJ-44</strain>
    </source>
</reference>
<feature type="binding site" evidence="9">
    <location>
        <position position="58"/>
    </location>
    <ligand>
        <name>phosphate</name>
        <dbReference type="ChEBI" id="CHEBI:43474"/>
    </ligand>
</feature>
<comment type="caution">
    <text evidence="11">The sequence shown here is derived from an EMBL/GenBank/DDBJ whole genome shotgun (WGS) entry which is preliminary data.</text>
</comment>
<dbReference type="GO" id="GO:0005737">
    <property type="term" value="C:cytoplasm"/>
    <property type="evidence" value="ECO:0007669"/>
    <property type="project" value="TreeGrafter"/>
</dbReference>
<evidence type="ECO:0000256" key="1">
    <source>
        <dbReference type="ARBA" id="ARBA00002678"/>
    </source>
</evidence>
<dbReference type="InterPro" id="IPR000845">
    <property type="entry name" value="Nucleoside_phosphorylase_d"/>
</dbReference>
<dbReference type="Pfam" id="PF01048">
    <property type="entry name" value="PNP_UDP_1"/>
    <property type="match status" value="1"/>
</dbReference>
<sequence>MSRFEQAVQAIKAQTQLRPKVAVILGSGLGNYAKHCKKMQTIPYAEIPHFPKTTVPGHAGQLAFGRHQGQDIVLMCGRFHYYEGYDMAQVTFPTRVLSALGVETLIVTNAAGGVNQQFQPGDLMAIEDHINFSGNNPLIGANLDAFGPRFPDMSRAYDRELIALAGSAAKQCGFSLQKGVYAMMSGPSFETPAEIRMLRTLGADAVGMSTVPEVIVANHCGMRVLGLSCISNMAAGILDQPLSHQEVMETGKAVEARFTALIDTILAAL</sequence>
<dbReference type="GO" id="GO:0009116">
    <property type="term" value="P:nucleoside metabolic process"/>
    <property type="evidence" value="ECO:0007669"/>
    <property type="project" value="InterPro"/>
</dbReference>
<dbReference type="FunFam" id="3.40.50.1580:FF:000010">
    <property type="entry name" value="Purine nucleoside phosphorylase"/>
    <property type="match status" value="1"/>
</dbReference>
<evidence type="ECO:0000256" key="8">
    <source>
        <dbReference type="PIRNR" id="PIRNR000477"/>
    </source>
</evidence>
<protein>
    <recommendedName>
        <fullName evidence="8">Purine nucleoside phosphorylase</fullName>
        <ecNumber evidence="8">2.4.2.1</ecNumber>
    </recommendedName>
    <alternativeName>
        <fullName evidence="8">Inosine-guanosine phosphorylase</fullName>
    </alternativeName>
</protein>
<evidence type="ECO:0000313" key="11">
    <source>
        <dbReference type="EMBL" id="MBC8528852.1"/>
    </source>
</evidence>
<feature type="binding site" evidence="9">
    <location>
        <begin position="78"/>
        <end position="80"/>
    </location>
    <ligand>
        <name>phosphate</name>
        <dbReference type="ChEBI" id="CHEBI:43474"/>
    </ligand>
</feature>
<comment type="pathway">
    <text evidence="2 8">Purine metabolism; purine nucleoside salvage.</text>
</comment>
<keyword evidence="12" id="KW-1185">Reference proteome</keyword>
<evidence type="ECO:0000256" key="6">
    <source>
        <dbReference type="ARBA" id="ARBA00022679"/>
    </source>
</evidence>
<evidence type="ECO:0000256" key="3">
    <source>
        <dbReference type="ARBA" id="ARBA00006751"/>
    </source>
</evidence>
<comment type="similarity">
    <text evidence="3 8">Belongs to the PNP/MTAP phosphorylase family.</text>
</comment>
<keyword evidence="4" id="KW-0597">Phosphoprotein</keyword>
<dbReference type="Proteomes" id="UP000654279">
    <property type="component" value="Unassembled WGS sequence"/>
</dbReference>
<dbReference type="NCBIfam" id="TIGR01700">
    <property type="entry name" value="PNPH"/>
    <property type="match status" value="1"/>
</dbReference>
<feature type="binding site" evidence="9">
    <location>
        <position position="27"/>
    </location>
    <ligand>
        <name>phosphate</name>
        <dbReference type="ChEBI" id="CHEBI:43474"/>
    </ligand>
</feature>
<dbReference type="AlphaFoldDB" id="A0A926D004"/>
<dbReference type="NCBIfam" id="TIGR01697">
    <property type="entry name" value="PNPH-PUNA-XAPA"/>
    <property type="match status" value="1"/>
</dbReference>
<evidence type="ECO:0000256" key="5">
    <source>
        <dbReference type="ARBA" id="ARBA00022676"/>
    </source>
</evidence>
<dbReference type="PIRSF" id="PIRSF000477">
    <property type="entry name" value="PurNPase"/>
    <property type="match status" value="1"/>
</dbReference>
<accession>A0A926D004</accession>
<dbReference type="GO" id="GO:0004731">
    <property type="term" value="F:purine-nucleoside phosphorylase activity"/>
    <property type="evidence" value="ECO:0007669"/>
    <property type="project" value="UniProtKB-EC"/>
</dbReference>
<feature type="binding site" evidence="9">
    <location>
        <position position="209"/>
    </location>
    <ligand>
        <name>phosphate</name>
        <dbReference type="ChEBI" id="CHEBI:43474"/>
    </ligand>
</feature>
<dbReference type="NCBIfam" id="NF006054">
    <property type="entry name" value="PRK08202.1"/>
    <property type="match status" value="1"/>
</dbReference>
<dbReference type="InterPro" id="IPR011270">
    <property type="entry name" value="Pur_Nuc_Pase_Ino/Guo-sp"/>
</dbReference>
<gene>
    <name evidence="11" type="ORF">H8699_05385</name>
</gene>
<dbReference type="PANTHER" id="PTHR11904:SF9">
    <property type="entry name" value="PURINE NUCLEOSIDE PHOSPHORYLASE-RELATED"/>
    <property type="match status" value="1"/>
</dbReference>
<feature type="binding site" evidence="9">
    <location>
        <position position="232"/>
    </location>
    <ligand>
        <name>a purine D-ribonucleoside</name>
        <dbReference type="ChEBI" id="CHEBI:142355"/>
    </ligand>
</feature>
<comment type="catalytic activity">
    <reaction evidence="7">
        <text>a purine 2'-deoxy-D-ribonucleoside + phosphate = a purine nucleobase + 2-deoxy-alpha-D-ribose 1-phosphate</text>
        <dbReference type="Rhea" id="RHEA:36431"/>
        <dbReference type="ChEBI" id="CHEBI:26386"/>
        <dbReference type="ChEBI" id="CHEBI:43474"/>
        <dbReference type="ChEBI" id="CHEBI:57259"/>
        <dbReference type="ChEBI" id="CHEBI:142361"/>
        <dbReference type="EC" id="2.4.2.1"/>
    </reaction>
</comment>
<dbReference type="RefSeq" id="WP_249284805.1">
    <property type="nucleotide sequence ID" value="NZ_JACRSO010000002.1"/>
</dbReference>
<dbReference type="EC" id="2.4.2.1" evidence="8"/>
<dbReference type="InterPro" id="IPR035994">
    <property type="entry name" value="Nucleoside_phosphorylase_sf"/>
</dbReference>
<dbReference type="PANTHER" id="PTHR11904">
    <property type="entry name" value="METHYLTHIOADENOSINE/PURINE NUCLEOSIDE PHOSPHORYLASE"/>
    <property type="match status" value="1"/>
</dbReference>
<dbReference type="CDD" id="cd09009">
    <property type="entry name" value="PNP-EcPNPII_like"/>
    <property type="match status" value="1"/>
</dbReference>
<organism evidence="11 12">
    <name type="scientific">Luoshenia tenuis</name>
    <dbReference type="NCBI Taxonomy" id="2763654"/>
    <lineage>
        <taxon>Bacteria</taxon>
        <taxon>Bacillati</taxon>
        <taxon>Bacillota</taxon>
        <taxon>Clostridia</taxon>
        <taxon>Christensenellales</taxon>
        <taxon>Christensenellaceae</taxon>
        <taxon>Luoshenia</taxon>
    </lineage>
</organism>
<name>A0A926D004_9FIRM</name>
<evidence type="ECO:0000256" key="9">
    <source>
        <dbReference type="PIRSR" id="PIRSR000477-2"/>
    </source>
</evidence>
<feature type="binding site" evidence="9">
    <location>
        <position position="110"/>
    </location>
    <ligand>
        <name>phosphate</name>
        <dbReference type="ChEBI" id="CHEBI:43474"/>
    </ligand>
</feature>